<keyword evidence="16" id="KW-0464">Manganese</keyword>
<keyword evidence="20" id="KW-0812">Transmembrane</keyword>
<dbReference type="Pfam" id="PF05011">
    <property type="entry name" value="DBR1"/>
    <property type="match status" value="1"/>
</dbReference>
<evidence type="ECO:0000256" key="16">
    <source>
        <dbReference type="ARBA" id="ARBA00023211"/>
    </source>
</evidence>
<dbReference type="GO" id="GO:0046872">
    <property type="term" value="F:metal ion binding"/>
    <property type="evidence" value="ECO:0007669"/>
    <property type="project" value="UniProtKB-KW"/>
</dbReference>
<evidence type="ECO:0000256" key="20">
    <source>
        <dbReference type="SAM" id="Phobius"/>
    </source>
</evidence>
<evidence type="ECO:0000256" key="6">
    <source>
        <dbReference type="ARBA" id="ARBA00022664"/>
    </source>
</evidence>
<feature type="region of interest" description="Disordered" evidence="19">
    <location>
        <begin position="494"/>
        <end position="516"/>
    </location>
</feature>
<feature type="transmembrane region" description="Helical" evidence="20">
    <location>
        <begin position="150"/>
        <end position="176"/>
    </location>
</feature>
<evidence type="ECO:0000256" key="9">
    <source>
        <dbReference type="ARBA" id="ARBA00022722"/>
    </source>
</evidence>
<dbReference type="EMBL" id="OC000948">
    <property type="protein sequence ID" value="CAD7258730.1"/>
    <property type="molecule type" value="Genomic_DNA"/>
</dbReference>
<name>A0A7R9ASH4_TIMSH</name>
<dbReference type="InterPro" id="IPR007708">
    <property type="entry name" value="DBR1_C"/>
</dbReference>
<dbReference type="AlphaFoldDB" id="A0A7R9ASH4"/>
<dbReference type="SMART" id="SM01124">
    <property type="entry name" value="DBR1"/>
    <property type="match status" value="1"/>
</dbReference>
<keyword evidence="10" id="KW-0479">Metal-binding</keyword>
<evidence type="ECO:0000256" key="7">
    <source>
        <dbReference type="ARBA" id="ARBA00022679"/>
    </source>
</evidence>
<evidence type="ECO:0000256" key="4">
    <source>
        <dbReference type="ARBA" id="ARBA00004123"/>
    </source>
</evidence>
<evidence type="ECO:0000256" key="17">
    <source>
        <dbReference type="ARBA" id="ARBA00023242"/>
    </source>
</evidence>
<evidence type="ECO:0000256" key="18">
    <source>
        <dbReference type="ARBA" id="ARBA00058627"/>
    </source>
</evidence>
<evidence type="ECO:0000256" key="8">
    <source>
        <dbReference type="ARBA" id="ARBA00022695"/>
    </source>
</evidence>
<comment type="subcellular location">
    <subcellularLocation>
        <location evidence="4">Nucleus</location>
    </subcellularLocation>
</comment>
<dbReference type="Gene3D" id="3.60.21.10">
    <property type="match status" value="1"/>
</dbReference>
<evidence type="ECO:0000256" key="10">
    <source>
        <dbReference type="ARBA" id="ARBA00022723"/>
    </source>
</evidence>
<comment type="cofactor">
    <cofactor evidence="2">
        <name>Zn(2+)</name>
        <dbReference type="ChEBI" id="CHEBI:29105"/>
    </cofactor>
</comment>
<evidence type="ECO:0000259" key="21">
    <source>
        <dbReference type="SMART" id="SM01124"/>
    </source>
</evidence>
<dbReference type="Pfam" id="PF00149">
    <property type="entry name" value="Metallophos"/>
    <property type="match status" value="1"/>
</dbReference>
<keyword evidence="9" id="KW-0540">Nuclease</keyword>
<comment type="similarity">
    <text evidence="5">Belongs to the lariat debranching enzyme family.</text>
</comment>
<feature type="compositionally biased region" description="Polar residues" evidence="19">
    <location>
        <begin position="656"/>
        <end position="670"/>
    </location>
</feature>
<dbReference type="Pfam" id="PF17917">
    <property type="entry name" value="RT_RNaseH"/>
    <property type="match status" value="1"/>
</dbReference>
<dbReference type="SUPFAM" id="SSF56300">
    <property type="entry name" value="Metallo-dependent phosphatases"/>
    <property type="match status" value="1"/>
</dbReference>
<evidence type="ECO:0000256" key="13">
    <source>
        <dbReference type="ARBA" id="ARBA00022833"/>
    </source>
</evidence>
<dbReference type="GO" id="GO:0005634">
    <property type="term" value="C:nucleus"/>
    <property type="evidence" value="ECO:0007669"/>
    <property type="project" value="UniProtKB-SubCell"/>
</dbReference>
<evidence type="ECO:0000256" key="5">
    <source>
        <dbReference type="ARBA" id="ARBA00006045"/>
    </source>
</evidence>
<keyword evidence="7" id="KW-0808">Transferase</keyword>
<evidence type="ECO:0000256" key="2">
    <source>
        <dbReference type="ARBA" id="ARBA00001947"/>
    </source>
</evidence>
<evidence type="ECO:0000256" key="15">
    <source>
        <dbReference type="ARBA" id="ARBA00023004"/>
    </source>
</evidence>
<keyword evidence="12" id="KW-0378">Hydrolase</keyword>
<keyword evidence="20" id="KW-1133">Transmembrane helix</keyword>
<dbReference type="PANTHER" id="PTHR12849:SF0">
    <property type="entry name" value="LARIAT DEBRANCHING ENZYME"/>
    <property type="match status" value="1"/>
</dbReference>
<keyword evidence="6" id="KW-0507">mRNA processing</keyword>
<keyword evidence="15" id="KW-0408">Iron</keyword>
<dbReference type="FunFam" id="3.60.21.10:FF:000035">
    <property type="entry name" value="Lariat debranching enzyme"/>
    <property type="match status" value="1"/>
</dbReference>
<evidence type="ECO:0000256" key="19">
    <source>
        <dbReference type="SAM" id="MobiDB-lite"/>
    </source>
</evidence>
<proteinExistence type="inferred from homology"/>
<comment type="cofactor">
    <cofactor evidence="1">
        <name>Mn(2+)</name>
        <dbReference type="ChEBI" id="CHEBI:29035"/>
    </cofactor>
</comment>
<evidence type="ECO:0000256" key="12">
    <source>
        <dbReference type="ARBA" id="ARBA00022801"/>
    </source>
</evidence>
<sequence length="709" mass="79902">MKYSTYEKDCLACLFGIEKFADYLEQREFVLYTDNRALSWMFNHLQQLGKIGRDLNLAAAYNQGHKPVHVSVNDRVLCRNFPFSSAADGISAKLSPKWGGIWLVKMFLTPVTVLLQHSEDADQTRCAHSQAIAVMPDKSWALVVLAYERLVFWSLLGPLVFYMAGLNLLPLVKLFIWRPENQMKLAIEGCAHGDLDRIYEAIQYLEKTNGIKLDLLICCGDFQATRNDADLKCMAVPQKFQKMCSFYKYYSGEKVAPVLTIFIGGNHEASNYLQELAYGGWVAPNIYYMGYAGVVNVAGVRIGGLSGIYKGHDYMKGHYEKPPYSEETKRSAYHVRNLEIFRLKQVKSPIDIFLSHDWPRGVYHHGNIKQLLKHKPFFEDEVNNNSLGSKPCEELLHYLKPTYWFSAHLHVKFAAIVHHTDTPIELEYDLEWLTIVYLTNHLLSVKKGIQYMPGPGQDERWIFTPTSEESNLVLKKFDNHLVIPLNFTTTVTPFSTEGENSSQTSTPARERYPSQPQAQINPQTMAFCERLSVDDPMALLLDCNSDSSFNTSQVSTCTLPSFLTPECAGNLTNVSSSMLDDTLTTTWSESTELDSTSKSFGSCADEVSFDLQSPSQVKRYSLVLPSPLNSDFDDQAEPVARKAVLPSVVDSDIDEVTSSGLEDLSATSQGSTGGDMSDVPELKTNYLQPKKKLKRRNQAFYSQDDDDQS</sequence>
<evidence type="ECO:0000256" key="1">
    <source>
        <dbReference type="ARBA" id="ARBA00001936"/>
    </source>
</evidence>
<keyword evidence="8" id="KW-0548">Nucleotidyltransferase</keyword>
<gene>
    <name evidence="22" type="ORF">TSIB3V08_LOCUS2952</name>
</gene>
<protein>
    <recommendedName>
        <fullName evidence="21">Lariat debranching enzyme C-terminal domain-containing protein</fullName>
    </recommendedName>
</protein>
<feature type="compositionally biased region" description="Polar residues" evidence="19">
    <location>
        <begin position="494"/>
        <end position="507"/>
    </location>
</feature>
<dbReference type="GO" id="GO:0000398">
    <property type="term" value="P:mRNA splicing, via spliceosome"/>
    <property type="evidence" value="ECO:0007669"/>
    <property type="project" value="TreeGrafter"/>
</dbReference>
<comment type="cofactor">
    <cofactor evidence="3">
        <name>Fe(2+)</name>
        <dbReference type="ChEBI" id="CHEBI:29033"/>
    </cofactor>
</comment>
<dbReference type="GO" id="GO:0003964">
    <property type="term" value="F:RNA-directed DNA polymerase activity"/>
    <property type="evidence" value="ECO:0007669"/>
    <property type="project" value="UniProtKB-KW"/>
</dbReference>
<feature type="domain" description="Lariat debranching enzyme C-terminal" evidence="21">
    <location>
        <begin position="417"/>
        <end position="537"/>
    </location>
</feature>
<keyword evidence="17" id="KW-0539">Nucleus</keyword>
<evidence type="ECO:0000313" key="22">
    <source>
        <dbReference type="EMBL" id="CAD7258730.1"/>
    </source>
</evidence>
<dbReference type="InterPro" id="IPR041373">
    <property type="entry name" value="RT_RNaseH"/>
</dbReference>
<keyword evidence="14" id="KW-0695">RNA-directed DNA polymerase</keyword>
<feature type="region of interest" description="Disordered" evidence="19">
    <location>
        <begin position="656"/>
        <end position="709"/>
    </location>
</feature>
<reference evidence="22" key="1">
    <citation type="submission" date="2020-11" db="EMBL/GenBank/DDBJ databases">
        <authorList>
            <person name="Tran Van P."/>
        </authorList>
    </citation>
    <scope>NUCLEOTIDE SEQUENCE</scope>
</reference>
<dbReference type="CDD" id="cd00844">
    <property type="entry name" value="MPP_Dbr1_N"/>
    <property type="match status" value="1"/>
</dbReference>
<dbReference type="InterPro" id="IPR029052">
    <property type="entry name" value="Metallo-depent_PP-like"/>
</dbReference>
<dbReference type="GO" id="GO:0008419">
    <property type="term" value="F:RNA lariat debranching enzyme activity"/>
    <property type="evidence" value="ECO:0007669"/>
    <property type="project" value="TreeGrafter"/>
</dbReference>
<evidence type="ECO:0000256" key="14">
    <source>
        <dbReference type="ARBA" id="ARBA00022918"/>
    </source>
</evidence>
<comment type="function">
    <text evidence="18">Cleaves the 2'-5' phosphodiester linkage at the branch point of lariat intron pre-mRNAs after splicing and converts them into linear molecules that are subsequently degraded. It thereby facilitates ribonucleotide turnover.</text>
</comment>
<dbReference type="PANTHER" id="PTHR12849">
    <property type="entry name" value="RNA LARIAT DEBRANCHING ENZYME"/>
    <property type="match status" value="1"/>
</dbReference>
<organism evidence="22">
    <name type="scientific">Timema shepardi</name>
    <name type="common">Walking stick</name>
    <dbReference type="NCBI Taxonomy" id="629360"/>
    <lineage>
        <taxon>Eukaryota</taxon>
        <taxon>Metazoa</taxon>
        <taxon>Ecdysozoa</taxon>
        <taxon>Arthropoda</taxon>
        <taxon>Hexapoda</taxon>
        <taxon>Insecta</taxon>
        <taxon>Pterygota</taxon>
        <taxon>Neoptera</taxon>
        <taxon>Polyneoptera</taxon>
        <taxon>Phasmatodea</taxon>
        <taxon>Timematodea</taxon>
        <taxon>Timematoidea</taxon>
        <taxon>Timematidae</taxon>
        <taxon>Timema</taxon>
    </lineage>
</organism>
<dbReference type="InterPro" id="IPR041816">
    <property type="entry name" value="Dbr1_N"/>
</dbReference>
<keyword evidence="11" id="KW-0255">Endonuclease</keyword>
<keyword evidence="13" id="KW-0862">Zinc</keyword>
<evidence type="ECO:0000256" key="3">
    <source>
        <dbReference type="ARBA" id="ARBA00001954"/>
    </source>
</evidence>
<evidence type="ECO:0000256" key="11">
    <source>
        <dbReference type="ARBA" id="ARBA00022759"/>
    </source>
</evidence>
<accession>A0A7R9ASH4</accession>
<dbReference type="InterPro" id="IPR004843">
    <property type="entry name" value="Calcineurin-like_PHP"/>
</dbReference>
<keyword evidence="20" id="KW-0472">Membrane</keyword>